<dbReference type="OrthoDB" id="7203053at2"/>
<dbReference type="EMBL" id="BBPI01000097">
    <property type="protein sequence ID" value="GAM02673.1"/>
    <property type="molecule type" value="Genomic_DNA"/>
</dbReference>
<keyword evidence="6" id="KW-0489">Methyltransferase</keyword>
<dbReference type="AlphaFoldDB" id="A0A0A1WBB1"/>
<keyword evidence="6" id="KW-0808">Transferase</keyword>
<dbReference type="GO" id="GO:0016020">
    <property type="term" value="C:membrane"/>
    <property type="evidence" value="ECO:0007669"/>
    <property type="project" value="UniProtKB-SubCell"/>
</dbReference>
<dbReference type="Pfam" id="PF04140">
    <property type="entry name" value="ICMT"/>
    <property type="match status" value="1"/>
</dbReference>
<keyword evidence="3 5" id="KW-1133">Transmembrane helix</keyword>
<evidence type="ECO:0000256" key="1">
    <source>
        <dbReference type="ARBA" id="ARBA00004141"/>
    </source>
</evidence>
<dbReference type="Proteomes" id="UP000032305">
    <property type="component" value="Unassembled WGS sequence"/>
</dbReference>
<evidence type="ECO:0000256" key="2">
    <source>
        <dbReference type="ARBA" id="ARBA00022692"/>
    </source>
</evidence>
<dbReference type="RefSeq" id="WP_042490773.1">
    <property type="nucleotide sequence ID" value="NZ_BBPI01000097.1"/>
</dbReference>
<comment type="caution">
    <text evidence="6">The sequence shown here is derived from an EMBL/GenBank/DDBJ whole genome shotgun (WGS) entry which is preliminary data.</text>
</comment>
<feature type="transmembrane region" description="Helical" evidence="5">
    <location>
        <begin position="95"/>
        <end position="112"/>
    </location>
</feature>
<comment type="subcellular location">
    <subcellularLocation>
        <location evidence="1">Membrane</location>
        <topology evidence="1">Multi-pass membrane protein</topology>
    </subcellularLocation>
</comment>
<evidence type="ECO:0000256" key="3">
    <source>
        <dbReference type="ARBA" id="ARBA00022989"/>
    </source>
</evidence>
<evidence type="ECO:0000313" key="6">
    <source>
        <dbReference type="EMBL" id="GAM02673.1"/>
    </source>
</evidence>
<evidence type="ECO:0000313" key="7">
    <source>
        <dbReference type="Proteomes" id="UP000032305"/>
    </source>
</evidence>
<feature type="transmembrane region" description="Helical" evidence="5">
    <location>
        <begin position="42"/>
        <end position="60"/>
    </location>
</feature>
<gene>
    <name evidence="6" type="ORF">SP5_097_00150</name>
</gene>
<feature type="transmembrane region" description="Helical" evidence="5">
    <location>
        <begin position="124"/>
        <end position="150"/>
    </location>
</feature>
<keyword evidence="4 5" id="KW-0472">Membrane</keyword>
<dbReference type="GO" id="GO:0004671">
    <property type="term" value="F:protein C-terminal S-isoprenylcysteine carboxyl O-methyltransferase activity"/>
    <property type="evidence" value="ECO:0007669"/>
    <property type="project" value="InterPro"/>
</dbReference>
<dbReference type="eggNOG" id="COG1755">
    <property type="taxonomic scope" value="Bacteria"/>
</dbReference>
<evidence type="ECO:0000256" key="4">
    <source>
        <dbReference type="ARBA" id="ARBA00023136"/>
    </source>
</evidence>
<sequence>MTLPYAIMAFVTLQRLSELVIARRNTARLMAAGAREYGANHYPVMVAMHTAWLIALWFSVGDRAVSWPLLLVFAVLQGMRIWVLATLGSRWTTRIIVLPGASLVARGPFRFLRHPNYAVVTAEIAVLPLTFGLFGIAALFTILNAAMLYVRIGAENRALGLSAGSPPPPARP</sequence>
<accession>A0A0A1WBB1</accession>
<organism evidence="6 7">
    <name type="scientific">Sphingomonas parapaucimobilis NBRC 15100</name>
    <dbReference type="NCBI Taxonomy" id="1219049"/>
    <lineage>
        <taxon>Bacteria</taxon>
        <taxon>Pseudomonadati</taxon>
        <taxon>Pseudomonadota</taxon>
        <taxon>Alphaproteobacteria</taxon>
        <taxon>Sphingomonadales</taxon>
        <taxon>Sphingomonadaceae</taxon>
        <taxon>Sphingomonas</taxon>
    </lineage>
</organism>
<proteinExistence type="predicted"/>
<feature type="transmembrane region" description="Helical" evidence="5">
    <location>
        <begin position="66"/>
        <end position="83"/>
    </location>
</feature>
<dbReference type="GO" id="GO:0032259">
    <property type="term" value="P:methylation"/>
    <property type="evidence" value="ECO:0007669"/>
    <property type="project" value="UniProtKB-KW"/>
</dbReference>
<protein>
    <submittedName>
        <fullName evidence="6">Putative methyltransferase</fullName>
    </submittedName>
</protein>
<dbReference type="InterPro" id="IPR007269">
    <property type="entry name" value="ICMT_MeTrfase"/>
</dbReference>
<keyword evidence="2 5" id="KW-0812">Transmembrane</keyword>
<reference evidence="6 7" key="1">
    <citation type="submission" date="2014-11" db="EMBL/GenBank/DDBJ databases">
        <title>Whole genome shotgun sequence of Sphingomonas parapaucimobilis NBRC 15100.</title>
        <authorList>
            <person name="Katano-Makiyama Y."/>
            <person name="Hosoyama A."/>
            <person name="Hashimoto M."/>
            <person name="Hosoyama Y."/>
            <person name="Noguchi M."/>
            <person name="Numata M."/>
            <person name="Tsuchikane K."/>
            <person name="Hirakata S."/>
            <person name="Uohara A."/>
            <person name="Shimodaira J."/>
            <person name="Ohji S."/>
            <person name="Ichikawa N."/>
            <person name="Kimura A."/>
            <person name="Yamazoe A."/>
            <person name="Fujita N."/>
        </authorList>
    </citation>
    <scope>NUCLEOTIDE SEQUENCE [LARGE SCALE GENOMIC DNA]</scope>
    <source>
        <strain evidence="6 7">NBRC 15100</strain>
    </source>
</reference>
<keyword evidence="7" id="KW-1185">Reference proteome</keyword>
<name>A0A0A1WBB1_9SPHN</name>
<dbReference type="Gene3D" id="1.20.120.1630">
    <property type="match status" value="1"/>
</dbReference>
<evidence type="ECO:0000256" key="5">
    <source>
        <dbReference type="SAM" id="Phobius"/>
    </source>
</evidence>